<dbReference type="Pfam" id="PF04984">
    <property type="entry name" value="Phage_sheath_1"/>
    <property type="match status" value="1"/>
</dbReference>
<gene>
    <name evidence="3" type="ORF">WJ0W_004694</name>
</gene>
<protein>
    <submittedName>
        <fullName evidence="3">Phage tail sheath subtilisin-like domain-containing protein</fullName>
    </submittedName>
</protein>
<name>A0ABN8UD97_9BACL</name>
<dbReference type="InterPro" id="IPR052042">
    <property type="entry name" value="Tail_sheath_structural"/>
</dbReference>
<evidence type="ECO:0000313" key="3">
    <source>
        <dbReference type="EMBL" id="CAH8247460.1"/>
    </source>
</evidence>
<evidence type="ECO:0000313" key="4">
    <source>
        <dbReference type="Proteomes" id="UP001154322"/>
    </source>
</evidence>
<accession>A0ABN8UD97</accession>
<dbReference type="PANTHER" id="PTHR35861:SF2">
    <property type="entry name" value="FELS-2 PROPHAGE PROTEIN"/>
    <property type="match status" value="1"/>
</dbReference>
<reference evidence="3" key="1">
    <citation type="submission" date="2022-06" db="EMBL/GenBank/DDBJ databases">
        <authorList>
            <person name="Dietemann V."/>
            <person name="Ory F."/>
            <person name="Dainat B."/>
            <person name="Oberhansli S."/>
        </authorList>
    </citation>
    <scope>NUCLEOTIDE SEQUENCE</scope>
    <source>
        <strain evidence="3">Ena-SAMPLE-TAB-26-04-2022-14:26:32:270-5432</strain>
    </source>
</reference>
<sequence>MKKERYKHMAEFFHGSRVREKATPVTGTTANTALPVFFGTAPKGPVNEPVRVSSKAEAAAIFGYSTDFESYTIHEAMESHFTLYKQRDAILVNVMDVSKAKKSNTATIDLSKQVTETSILYPVLDTVTLKGAADLEKDKDYEVALNDEGYLVITIPAGSAVKVPATGLTLTCDMPDVSKVKASDIIGGIQEDTRTGLELLDVMMPLLGDVPKLVLAPKFSADPAVADAMAAKAQNINGIFRAVTLIDIDTTTAKTIAAAIDGKKANDPGTYVCWPKVVHNGLQYHMSTHVAGIIGQMDTDNAGIPTASPSNRQMVADGCVLSDGTPVLLGLDQVNKLNAQGITTAFRFIGGFVLWGNRTSAYPDNKDMKDNMLASKRTMFWINNFVITDTFQDIDRQVNRNFIQMIIDKISLKFNGLVSAGAILGGRIEYDPGENPEEDLMNGIVRFKLFVGLTPIAEAIEFTLQFDTSYLKALAS</sequence>
<dbReference type="PANTHER" id="PTHR35861">
    <property type="match status" value="1"/>
</dbReference>
<feature type="domain" description="Tail sheath protein subtilisin-like" evidence="2">
    <location>
        <begin position="194"/>
        <end position="360"/>
    </location>
</feature>
<evidence type="ECO:0000259" key="2">
    <source>
        <dbReference type="Pfam" id="PF04984"/>
    </source>
</evidence>
<dbReference type="EMBL" id="CALYLO010000007">
    <property type="protein sequence ID" value="CAH8247460.1"/>
    <property type="molecule type" value="Genomic_DNA"/>
</dbReference>
<dbReference type="InterPro" id="IPR035089">
    <property type="entry name" value="Phage_sheath_subtilisin"/>
</dbReference>
<dbReference type="Proteomes" id="UP001154322">
    <property type="component" value="Unassembled WGS sequence"/>
</dbReference>
<comment type="similarity">
    <text evidence="1">Belongs to the myoviridae tail sheath protein family.</text>
</comment>
<comment type="caution">
    <text evidence="3">The sequence shown here is derived from an EMBL/GenBank/DDBJ whole genome shotgun (WGS) entry which is preliminary data.</text>
</comment>
<evidence type="ECO:0000256" key="1">
    <source>
        <dbReference type="ARBA" id="ARBA00008005"/>
    </source>
</evidence>
<organism evidence="3 4">
    <name type="scientific">Paenibacillus melissococcoides</name>
    <dbReference type="NCBI Taxonomy" id="2912268"/>
    <lineage>
        <taxon>Bacteria</taxon>
        <taxon>Bacillati</taxon>
        <taxon>Bacillota</taxon>
        <taxon>Bacilli</taxon>
        <taxon>Bacillales</taxon>
        <taxon>Paenibacillaceae</taxon>
        <taxon>Paenibacillus</taxon>
    </lineage>
</organism>
<keyword evidence="4" id="KW-1185">Reference proteome</keyword>
<proteinExistence type="inferred from homology"/>